<dbReference type="SUPFAM" id="SSF58104">
    <property type="entry name" value="Methyl-accepting chemotaxis protein (MCP) signaling domain"/>
    <property type="match status" value="1"/>
</dbReference>
<dbReference type="PROSITE" id="PS50885">
    <property type="entry name" value="HAMP"/>
    <property type="match status" value="1"/>
</dbReference>
<dbReference type="Gene3D" id="1.10.490.10">
    <property type="entry name" value="Globins"/>
    <property type="match status" value="1"/>
</dbReference>
<keyword evidence="3" id="KW-0807">Transducer</keyword>
<keyword evidence="1" id="KW-0145">Chemotaxis</keyword>
<dbReference type="CDD" id="cd11386">
    <property type="entry name" value="MCP_signal"/>
    <property type="match status" value="1"/>
</dbReference>
<dbReference type="GO" id="GO:0019825">
    <property type="term" value="F:oxygen binding"/>
    <property type="evidence" value="ECO:0007669"/>
    <property type="project" value="InterPro"/>
</dbReference>
<name>A0A4T3EWX2_9SPHN</name>
<dbReference type="PANTHER" id="PTHR43531:SF11">
    <property type="entry name" value="METHYL-ACCEPTING CHEMOTAXIS PROTEIN 3"/>
    <property type="match status" value="1"/>
</dbReference>
<evidence type="ECO:0000313" key="7">
    <source>
        <dbReference type="Proteomes" id="UP000309389"/>
    </source>
</evidence>
<organism evidence="6 7">
    <name type="scientific">Alteraurantiacibacter aquimixticola</name>
    <dbReference type="NCBI Taxonomy" id="2489173"/>
    <lineage>
        <taxon>Bacteria</taxon>
        <taxon>Pseudomonadati</taxon>
        <taxon>Pseudomonadota</taxon>
        <taxon>Alphaproteobacteria</taxon>
        <taxon>Sphingomonadales</taxon>
        <taxon>Erythrobacteraceae</taxon>
        <taxon>Alteraurantiacibacter</taxon>
    </lineage>
</organism>
<dbReference type="PANTHER" id="PTHR43531">
    <property type="entry name" value="PROTEIN ICFG"/>
    <property type="match status" value="1"/>
</dbReference>
<comment type="similarity">
    <text evidence="2">Belongs to the methyl-accepting chemotaxis (MCP) protein family.</text>
</comment>
<evidence type="ECO:0000256" key="1">
    <source>
        <dbReference type="ARBA" id="ARBA00022500"/>
    </source>
</evidence>
<dbReference type="Pfam" id="PF11563">
    <property type="entry name" value="Protoglobin"/>
    <property type="match status" value="1"/>
</dbReference>
<dbReference type="GO" id="GO:0016020">
    <property type="term" value="C:membrane"/>
    <property type="evidence" value="ECO:0007669"/>
    <property type="project" value="InterPro"/>
</dbReference>
<keyword evidence="7" id="KW-1185">Reference proteome</keyword>
<accession>A0A4T3EWX2</accession>
<dbReference type="CDD" id="cd01068">
    <property type="entry name" value="globin_sensor"/>
    <property type="match status" value="1"/>
</dbReference>
<dbReference type="SMART" id="SM00283">
    <property type="entry name" value="MA"/>
    <property type="match status" value="1"/>
</dbReference>
<evidence type="ECO:0000259" key="4">
    <source>
        <dbReference type="PROSITE" id="PS50111"/>
    </source>
</evidence>
<evidence type="ECO:0000313" key="6">
    <source>
        <dbReference type="EMBL" id="TIX49075.1"/>
    </source>
</evidence>
<dbReference type="OrthoDB" id="5292010at2"/>
<evidence type="ECO:0000256" key="3">
    <source>
        <dbReference type="PROSITE-ProRule" id="PRU00284"/>
    </source>
</evidence>
<dbReference type="InterPro" id="IPR039379">
    <property type="entry name" value="Protoglobin_sensor_dom"/>
</dbReference>
<dbReference type="InterPro" id="IPR009050">
    <property type="entry name" value="Globin-like_sf"/>
</dbReference>
<gene>
    <name evidence="6" type="ORF">E5222_15210</name>
</gene>
<protein>
    <submittedName>
        <fullName evidence="6">Globin-coupled sensor protein</fullName>
    </submittedName>
</protein>
<dbReference type="RefSeq" id="WP_136694649.1">
    <property type="nucleotide sequence ID" value="NZ_SSHH01000004.1"/>
</dbReference>
<sequence>MTEIMDQTNERIAYYELSGLQKSALKGVHSALKRHIGRALERFYAKVGSVPALAHFFRDGAHMDRAANAQRDHWLLAFRDGPDAAYFARAAHIGQVHARIGLEPKWYLGGYSVIMEHMIRQMICPGLYRWHPGRRRLAAQLVALNKIALLDMDLALSGYFANTEEKVRELVQGQIGAAARALAQADLTARISGLPPQYAALEKDFNAAAISLDEALGAVSKGIGAMSSGAHEIRAASDDLAMRTEQQAARLEETSAALSDVTAHVDETSRTTGGARDSLTKVHGMAAEGSVIVDQAVSAMDRIEENSAEARTIISVIDQIAFQTNLLALNAGVEAARAGESGKGFAVVASEVRALAMRSAEAAAEIKALLTNGSQDITTGVDLVRKTGQSFSEVLEAISNLRESVEEIATSSQQQSANLQQVQQSVREMDQMTQQNAAMAEQCTAAARSLSEQGTQIMKQAQGFTLSENISGTAPRRLAA</sequence>
<dbReference type="GO" id="GO:0007165">
    <property type="term" value="P:signal transduction"/>
    <property type="evidence" value="ECO:0007669"/>
    <property type="project" value="UniProtKB-KW"/>
</dbReference>
<dbReference type="InterPro" id="IPR012292">
    <property type="entry name" value="Globin/Proto"/>
</dbReference>
<dbReference type="GO" id="GO:0004888">
    <property type="term" value="F:transmembrane signaling receptor activity"/>
    <property type="evidence" value="ECO:0007669"/>
    <property type="project" value="InterPro"/>
</dbReference>
<evidence type="ECO:0000259" key="5">
    <source>
        <dbReference type="PROSITE" id="PS50885"/>
    </source>
</evidence>
<dbReference type="Pfam" id="PF00015">
    <property type="entry name" value="MCPsignal"/>
    <property type="match status" value="1"/>
</dbReference>
<reference evidence="6 7" key="1">
    <citation type="submission" date="2019-04" db="EMBL/GenBank/DDBJ databases">
        <title>Altererythrobacter aquimixticola sp. nov., isolated from sediment of junction between the ocean and a freshwater spring.</title>
        <authorList>
            <person name="Yoon J.-H."/>
        </authorList>
    </citation>
    <scope>NUCLEOTIDE SEQUENCE [LARGE SCALE GENOMIC DNA]</scope>
    <source>
        <strain evidence="6 7">SSKS-13</strain>
    </source>
</reference>
<feature type="domain" description="HAMP" evidence="5">
    <location>
        <begin position="174"/>
        <end position="217"/>
    </location>
</feature>
<dbReference type="PROSITE" id="PS50111">
    <property type="entry name" value="CHEMOTAXIS_TRANSDUC_2"/>
    <property type="match status" value="1"/>
</dbReference>
<dbReference type="GO" id="GO:0006935">
    <property type="term" value="P:chemotaxis"/>
    <property type="evidence" value="ECO:0007669"/>
    <property type="project" value="UniProtKB-KW"/>
</dbReference>
<dbReference type="InterPro" id="IPR004089">
    <property type="entry name" value="MCPsignal_dom"/>
</dbReference>
<dbReference type="AlphaFoldDB" id="A0A4T3EWX2"/>
<feature type="domain" description="Methyl-accepting transducer" evidence="4">
    <location>
        <begin position="222"/>
        <end position="451"/>
    </location>
</feature>
<dbReference type="InterPro" id="IPR003660">
    <property type="entry name" value="HAMP_dom"/>
</dbReference>
<dbReference type="InterPro" id="IPR004090">
    <property type="entry name" value="Chemotax_Me-accpt_rcpt"/>
</dbReference>
<dbReference type="InterPro" id="IPR051310">
    <property type="entry name" value="MCP_chemotaxis"/>
</dbReference>
<dbReference type="Proteomes" id="UP000309389">
    <property type="component" value="Unassembled WGS sequence"/>
</dbReference>
<dbReference type="GO" id="GO:0020037">
    <property type="term" value="F:heme binding"/>
    <property type="evidence" value="ECO:0007669"/>
    <property type="project" value="InterPro"/>
</dbReference>
<proteinExistence type="inferred from homology"/>
<dbReference type="EMBL" id="SSHH01000004">
    <property type="protein sequence ID" value="TIX49075.1"/>
    <property type="molecule type" value="Genomic_DNA"/>
</dbReference>
<evidence type="ECO:0000256" key="2">
    <source>
        <dbReference type="ARBA" id="ARBA00029447"/>
    </source>
</evidence>
<dbReference type="SUPFAM" id="SSF46458">
    <property type="entry name" value="Globin-like"/>
    <property type="match status" value="1"/>
</dbReference>
<dbReference type="Gene3D" id="1.10.287.950">
    <property type="entry name" value="Methyl-accepting chemotaxis protein"/>
    <property type="match status" value="1"/>
</dbReference>
<dbReference type="PRINTS" id="PR00260">
    <property type="entry name" value="CHEMTRNSDUCR"/>
</dbReference>
<dbReference type="InterPro" id="IPR044398">
    <property type="entry name" value="Globin-sensor_dom"/>
</dbReference>
<comment type="caution">
    <text evidence="6">The sequence shown here is derived from an EMBL/GenBank/DDBJ whole genome shotgun (WGS) entry which is preliminary data.</text>
</comment>